<dbReference type="InterPro" id="IPR000198">
    <property type="entry name" value="RhoGAP_dom"/>
</dbReference>
<feature type="domain" description="Rho-GAP" evidence="6">
    <location>
        <begin position="791"/>
        <end position="960"/>
    </location>
</feature>
<dbReference type="Gene3D" id="3.60.10.10">
    <property type="entry name" value="Endonuclease/exonuclease/phosphatase"/>
    <property type="match status" value="1"/>
</dbReference>
<dbReference type="eggNOG" id="KOG0565">
    <property type="taxonomic scope" value="Eukaryota"/>
</dbReference>
<feature type="domain" description="Inositol polyphosphate-related phosphatase" evidence="5">
    <location>
        <begin position="246"/>
        <end position="619"/>
    </location>
</feature>
<dbReference type="HOGENOM" id="CLU_006779_0_0_1"/>
<dbReference type="Gene3D" id="1.10.555.10">
    <property type="entry name" value="Rho GTPase activation protein"/>
    <property type="match status" value="1"/>
</dbReference>
<dbReference type="InterPro" id="IPR046985">
    <property type="entry name" value="IP5"/>
</dbReference>
<comment type="subcellular location">
    <subcellularLocation>
        <location evidence="2">Cytoplasmic vesicle</location>
        <location evidence="2">Phagosome membrane</location>
    </subcellularLocation>
    <subcellularLocation>
        <location evidence="1">Early endosome membrane</location>
    </subcellularLocation>
</comment>
<evidence type="ECO:0000259" key="6">
    <source>
        <dbReference type="SMART" id="SM00324"/>
    </source>
</evidence>
<keyword evidence="8" id="KW-1185">Reference proteome</keyword>
<reference evidence="7 8" key="1">
    <citation type="journal article" date="2012" name="Science">
        <title>The Paleozoic origin of enzymatic lignin decomposition reconstructed from 31 fungal genomes.</title>
        <authorList>
            <person name="Floudas D."/>
            <person name="Binder M."/>
            <person name="Riley R."/>
            <person name="Barry K."/>
            <person name="Blanchette R.A."/>
            <person name="Henrissat B."/>
            <person name="Martinez A.T."/>
            <person name="Otillar R."/>
            <person name="Spatafora J.W."/>
            <person name="Yadav J.S."/>
            <person name="Aerts A."/>
            <person name="Benoit I."/>
            <person name="Boyd A."/>
            <person name="Carlson A."/>
            <person name="Copeland A."/>
            <person name="Coutinho P.M."/>
            <person name="de Vries R.P."/>
            <person name="Ferreira P."/>
            <person name="Findley K."/>
            <person name="Foster B."/>
            <person name="Gaskell J."/>
            <person name="Glotzer D."/>
            <person name="Gorecki P."/>
            <person name="Heitman J."/>
            <person name="Hesse C."/>
            <person name="Hori C."/>
            <person name="Igarashi K."/>
            <person name="Jurgens J.A."/>
            <person name="Kallen N."/>
            <person name="Kersten P."/>
            <person name="Kohler A."/>
            <person name="Kuees U."/>
            <person name="Kumar T.K.A."/>
            <person name="Kuo A."/>
            <person name="LaButti K."/>
            <person name="Larrondo L.F."/>
            <person name="Lindquist E."/>
            <person name="Ling A."/>
            <person name="Lombard V."/>
            <person name="Lucas S."/>
            <person name="Lundell T."/>
            <person name="Martin R."/>
            <person name="McLaughlin D.J."/>
            <person name="Morgenstern I."/>
            <person name="Morin E."/>
            <person name="Murat C."/>
            <person name="Nagy L.G."/>
            <person name="Nolan M."/>
            <person name="Ohm R.A."/>
            <person name="Patyshakuliyeva A."/>
            <person name="Rokas A."/>
            <person name="Ruiz-Duenas F.J."/>
            <person name="Sabat G."/>
            <person name="Salamov A."/>
            <person name="Samejima M."/>
            <person name="Schmutz J."/>
            <person name="Slot J.C."/>
            <person name="St John F."/>
            <person name="Stenlid J."/>
            <person name="Sun H."/>
            <person name="Sun S."/>
            <person name="Syed K."/>
            <person name="Tsang A."/>
            <person name="Wiebenga A."/>
            <person name="Young D."/>
            <person name="Pisabarro A."/>
            <person name="Eastwood D.C."/>
            <person name="Martin F."/>
            <person name="Cullen D."/>
            <person name="Grigoriev I.V."/>
            <person name="Hibbett D.S."/>
        </authorList>
    </citation>
    <scope>NUCLEOTIDE SEQUENCE</scope>
    <source>
        <strain evidence="8">FP-58527</strain>
    </source>
</reference>
<dbReference type="InterPro" id="IPR036691">
    <property type="entry name" value="Endo/exonu/phosph_ase_sf"/>
</dbReference>
<dbReference type="SMART" id="SM00324">
    <property type="entry name" value="RhoGAP"/>
    <property type="match status" value="1"/>
</dbReference>
<evidence type="ECO:0000313" key="8">
    <source>
        <dbReference type="Proteomes" id="UP000015241"/>
    </source>
</evidence>
<dbReference type="GO" id="GO:0004439">
    <property type="term" value="F:phosphatidylinositol-4,5-bisphosphate 5-phosphatase activity"/>
    <property type="evidence" value="ECO:0007669"/>
    <property type="project" value="TreeGrafter"/>
</dbReference>
<gene>
    <name evidence="7" type="ORF">FOMPIDRAFT_1028919</name>
</gene>
<dbReference type="InterPro" id="IPR000300">
    <property type="entry name" value="IPPc"/>
</dbReference>
<dbReference type="SUPFAM" id="SSF48350">
    <property type="entry name" value="GTPase activation domain, GAP"/>
    <property type="match status" value="1"/>
</dbReference>
<sequence>MSDKLKLFVQSLLRPSEVVKSALEVYLLAQDDNIRPQNHGSQNHNRVVSVITHLGPQGGDGGQGCVLVLKASPGLPARPSDYPFEHAFLITDGLSISMAQSPLMGFDRMPQPDRPTNRDPAGAGFSVKIVYDNSPTTEPLTLWTRDLDGLKSLLEEYRRHKANPVLPAGGQDYSWLSAYTARPSRPTLLSTIPPDLRMLQKPVHTLLSPASAGLPGDEALDIAVIREDWMRRRVRSHLLLSAERRSSLRVRVGTFNVNGKMPPQDLSPWLRDDNLHEQFIPPLEELSPLSLSNFAQGRLRTADSTVDDASSSIAAQADDKTNVAESRGDSDFFVLAFQELDLSAEALLYSTKTAREDAWCAAVFAGLGDKAVLYEKLASKQLVGMLLIVIVRKRLRQRFRDVRTASVGAGIMGMMGNKGATAVRLTYSPPSAGGGASRPCTLTFVNSHLAAFEEMFDRRNADFHDISKRLLFDSGMPVPPRTQGDVPWEDNAMTLNVFETDAMLRLMECIDLNYRLNLPDADVRHLLSSPRELRRSNMELMLKSDQLVLARHLRQAFEDFKEHPISHAPRKPAWTDRILHMHSAMLDVEQSSYTSHPAISMSDHKPVSANFDIQVAALNDATFETFVQELWREVGSIEGSEEVPRVKIDTTLIDVGSFSARKPVRRYLHVQNIGKIPCTFRFVAAKPGSEILPEWLELDQTSGLLLPGEATVLKMSTRADTALTSKLNLSQTKLHNTLILHTALGKDHFVTISALYERTCFATSLHILARLPGPIRALESISELLPTDHAVTAPREIMRIANWIMANATDVDGLFLANGDNDLVNTICECLDTGAEFPFQGSEKESATALAFGDVFIRLLGLLPDPIIPASLVARCAEVTSKDDAFQVMAPSFIPLTLVQVWISITAVLHYMAQQCTAKSRIEQLVTVFTSVLLPDEPTVLTSPSVSILGKRAFLRHFIL</sequence>
<dbReference type="InterPro" id="IPR048869">
    <property type="entry name" value="OCRL-1_2_ASH"/>
</dbReference>
<keyword evidence="3" id="KW-0967">Endosome</keyword>
<accession>S8EE62</accession>
<dbReference type="AlphaFoldDB" id="S8EE62"/>
<dbReference type="SMART" id="SM00128">
    <property type="entry name" value="IPPc"/>
    <property type="match status" value="1"/>
</dbReference>
<evidence type="ECO:0000256" key="1">
    <source>
        <dbReference type="ARBA" id="ARBA00004146"/>
    </source>
</evidence>
<dbReference type="SUPFAM" id="SSF56219">
    <property type="entry name" value="DNase I-like"/>
    <property type="match status" value="1"/>
</dbReference>
<proteinExistence type="predicted"/>
<dbReference type="GO" id="GO:0031901">
    <property type="term" value="C:early endosome membrane"/>
    <property type="evidence" value="ECO:0007669"/>
    <property type="project" value="UniProtKB-SubCell"/>
</dbReference>
<evidence type="ECO:0000256" key="2">
    <source>
        <dbReference type="ARBA" id="ARBA00004580"/>
    </source>
</evidence>
<dbReference type="Gene3D" id="2.60.40.10">
    <property type="entry name" value="Immunoglobulins"/>
    <property type="match status" value="1"/>
</dbReference>
<dbReference type="InParanoid" id="S8EE62"/>
<evidence type="ECO:0000313" key="7">
    <source>
        <dbReference type="EMBL" id="EPT03267.1"/>
    </source>
</evidence>
<evidence type="ECO:0000256" key="3">
    <source>
        <dbReference type="ARBA" id="ARBA00022753"/>
    </source>
</evidence>
<name>S8EE62_FOMSC</name>
<dbReference type="OrthoDB" id="7862313at2759"/>
<organism evidence="7 8">
    <name type="scientific">Fomitopsis schrenkii</name>
    <name type="common">Brown rot fungus</name>
    <dbReference type="NCBI Taxonomy" id="2126942"/>
    <lineage>
        <taxon>Eukaryota</taxon>
        <taxon>Fungi</taxon>
        <taxon>Dikarya</taxon>
        <taxon>Basidiomycota</taxon>
        <taxon>Agaricomycotina</taxon>
        <taxon>Agaricomycetes</taxon>
        <taxon>Polyporales</taxon>
        <taxon>Fomitopsis</taxon>
    </lineage>
</organism>
<dbReference type="PANTHER" id="PTHR11200">
    <property type="entry name" value="INOSITOL 5-PHOSPHATASE"/>
    <property type="match status" value="1"/>
</dbReference>
<evidence type="ECO:0008006" key="9">
    <source>
        <dbReference type="Google" id="ProtNLM"/>
    </source>
</evidence>
<evidence type="ECO:0000256" key="4">
    <source>
        <dbReference type="ARBA" id="ARBA00023329"/>
    </source>
</evidence>
<dbReference type="EMBL" id="KE504131">
    <property type="protein sequence ID" value="EPT03267.1"/>
    <property type="molecule type" value="Genomic_DNA"/>
</dbReference>
<dbReference type="STRING" id="743788.S8EE62"/>
<dbReference type="Proteomes" id="UP000015241">
    <property type="component" value="Unassembled WGS sequence"/>
</dbReference>
<dbReference type="Pfam" id="PF21310">
    <property type="entry name" value="OCRL-like_ASH"/>
    <property type="match status" value="1"/>
</dbReference>
<dbReference type="InterPro" id="IPR008936">
    <property type="entry name" value="Rho_GTPase_activation_prot"/>
</dbReference>
<dbReference type="GO" id="GO:0046856">
    <property type="term" value="P:phosphatidylinositol dephosphorylation"/>
    <property type="evidence" value="ECO:0007669"/>
    <property type="project" value="InterPro"/>
</dbReference>
<dbReference type="Pfam" id="PF22669">
    <property type="entry name" value="Exo_endo_phos2"/>
    <property type="match status" value="1"/>
</dbReference>
<keyword evidence="4" id="KW-0968">Cytoplasmic vesicle</keyword>
<dbReference type="InterPro" id="IPR013783">
    <property type="entry name" value="Ig-like_fold"/>
</dbReference>
<dbReference type="GO" id="GO:0007165">
    <property type="term" value="P:signal transduction"/>
    <property type="evidence" value="ECO:0007669"/>
    <property type="project" value="InterPro"/>
</dbReference>
<evidence type="ECO:0000259" key="5">
    <source>
        <dbReference type="SMART" id="SM00128"/>
    </source>
</evidence>
<protein>
    <recommendedName>
        <fullName evidence="9">Rho-GAP domain-containing protein</fullName>
    </recommendedName>
</protein>
<dbReference type="PANTHER" id="PTHR11200:SF300">
    <property type="entry name" value="TYPE II INOSITOL 1,4,5-TRISPHOSPHATE 5-PHOSPHATASE"/>
    <property type="match status" value="1"/>
</dbReference>